<dbReference type="AlphaFoldDB" id="A0A0D2LLF9"/>
<dbReference type="PROSITE" id="PS50088">
    <property type="entry name" value="ANK_REPEAT"/>
    <property type="match status" value="2"/>
</dbReference>
<feature type="region of interest" description="Disordered" evidence="4">
    <location>
        <begin position="318"/>
        <end position="337"/>
    </location>
</feature>
<keyword evidence="2 3" id="KW-0040">ANK repeat</keyword>
<evidence type="ECO:0000256" key="2">
    <source>
        <dbReference type="ARBA" id="ARBA00023043"/>
    </source>
</evidence>
<evidence type="ECO:0000256" key="3">
    <source>
        <dbReference type="PROSITE-ProRule" id="PRU00023"/>
    </source>
</evidence>
<feature type="compositionally biased region" description="Low complexity" evidence="4">
    <location>
        <begin position="207"/>
        <end position="228"/>
    </location>
</feature>
<dbReference type="InterPro" id="IPR036770">
    <property type="entry name" value="Ankyrin_rpt-contain_sf"/>
</dbReference>
<feature type="compositionally biased region" description="Low complexity" evidence="4">
    <location>
        <begin position="183"/>
        <end position="194"/>
    </location>
</feature>
<dbReference type="OrthoDB" id="509238at2759"/>
<dbReference type="PROSITE" id="PS50297">
    <property type="entry name" value="ANK_REP_REGION"/>
    <property type="match status" value="2"/>
</dbReference>
<dbReference type="Pfam" id="PF12796">
    <property type="entry name" value="Ank_2"/>
    <property type="match status" value="1"/>
</dbReference>
<dbReference type="PANTHER" id="PTHR24171:SF8">
    <property type="entry name" value="BRCA1-ASSOCIATED RING DOMAIN PROTEIN 1"/>
    <property type="match status" value="1"/>
</dbReference>
<dbReference type="RefSeq" id="XP_013906193.1">
    <property type="nucleotide sequence ID" value="XM_014050739.1"/>
</dbReference>
<protein>
    <submittedName>
        <fullName evidence="5">Uncharacterized protein</fullName>
    </submittedName>
</protein>
<dbReference type="Pfam" id="PF13857">
    <property type="entry name" value="Ank_5"/>
    <property type="match status" value="1"/>
</dbReference>
<evidence type="ECO:0000313" key="5">
    <source>
        <dbReference type="EMBL" id="KIZ07174.1"/>
    </source>
</evidence>
<dbReference type="KEGG" id="mng:MNEG_0787"/>
<feature type="region of interest" description="Disordered" evidence="4">
    <location>
        <begin position="1"/>
        <end position="24"/>
    </location>
</feature>
<dbReference type="GeneID" id="25726905"/>
<evidence type="ECO:0000313" key="6">
    <source>
        <dbReference type="Proteomes" id="UP000054498"/>
    </source>
</evidence>
<gene>
    <name evidence="5" type="ORF">MNEG_0787</name>
</gene>
<dbReference type="SMART" id="SM00248">
    <property type="entry name" value="ANK"/>
    <property type="match status" value="3"/>
</dbReference>
<feature type="repeat" description="ANK" evidence="3">
    <location>
        <begin position="107"/>
        <end position="139"/>
    </location>
</feature>
<name>A0A0D2LLF9_9CHLO</name>
<feature type="region of interest" description="Disordered" evidence="4">
    <location>
        <begin position="173"/>
        <end position="249"/>
    </location>
</feature>
<dbReference type="GO" id="GO:0004842">
    <property type="term" value="F:ubiquitin-protein transferase activity"/>
    <property type="evidence" value="ECO:0007669"/>
    <property type="project" value="TreeGrafter"/>
</dbReference>
<dbReference type="STRING" id="145388.A0A0D2LLF9"/>
<evidence type="ECO:0000256" key="1">
    <source>
        <dbReference type="ARBA" id="ARBA00022737"/>
    </source>
</evidence>
<sequence>MAERPDGSGGAGGAPQQSGAVGVGGGAGDLGVDYAWLQEQLAELGRQLGAVALEDEFEDEYEEWDDPSGGLLSSIFEACENDSPDELAPLLEKLKGSGWGVNAIGPDGDTPLHTAALYGSEACVELLLAAGARADALNPEDGTSVLHDAAAGGYTTILRILVDAARTQLLHGADGPGAGGAAGDEPPAAEATAGSADGRTDSPSAVAQGQEQQDQGQEQEQQQQQQQERAGEAGGEDVVATASRPQQPKTLLELINAADSEGETALHNAARGNHVEAVRFLLALGADPLAEAKDGSLPVDEPEDEGVAAILQEAMDALEGAGAGDGREEGDDGVPAS</sequence>
<reference evidence="5 6" key="1">
    <citation type="journal article" date="2013" name="BMC Genomics">
        <title>Reconstruction of the lipid metabolism for the microalga Monoraphidium neglectum from its genome sequence reveals characteristics suitable for biofuel production.</title>
        <authorList>
            <person name="Bogen C."/>
            <person name="Al-Dilaimi A."/>
            <person name="Albersmeier A."/>
            <person name="Wichmann J."/>
            <person name="Grundmann M."/>
            <person name="Rupp O."/>
            <person name="Lauersen K.J."/>
            <person name="Blifernez-Klassen O."/>
            <person name="Kalinowski J."/>
            <person name="Goesmann A."/>
            <person name="Mussgnug J.H."/>
            <person name="Kruse O."/>
        </authorList>
    </citation>
    <scope>NUCLEOTIDE SEQUENCE [LARGE SCALE GENOMIC DNA]</scope>
    <source>
        <strain evidence="5 6">SAG 48.87</strain>
    </source>
</reference>
<dbReference type="SUPFAM" id="SSF48403">
    <property type="entry name" value="Ankyrin repeat"/>
    <property type="match status" value="1"/>
</dbReference>
<keyword evidence="1" id="KW-0677">Repeat</keyword>
<proteinExistence type="predicted"/>
<keyword evidence="6" id="KW-1185">Reference proteome</keyword>
<dbReference type="Proteomes" id="UP000054498">
    <property type="component" value="Unassembled WGS sequence"/>
</dbReference>
<accession>A0A0D2LLF9</accession>
<dbReference type="Gene3D" id="1.25.40.20">
    <property type="entry name" value="Ankyrin repeat-containing domain"/>
    <property type="match status" value="2"/>
</dbReference>
<dbReference type="PANTHER" id="PTHR24171">
    <property type="entry name" value="ANKYRIN REPEAT DOMAIN-CONTAINING PROTEIN 39-RELATED"/>
    <property type="match status" value="1"/>
</dbReference>
<dbReference type="InterPro" id="IPR002110">
    <property type="entry name" value="Ankyrin_rpt"/>
</dbReference>
<organism evidence="5 6">
    <name type="scientific">Monoraphidium neglectum</name>
    <dbReference type="NCBI Taxonomy" id="145388"/>
    <lineage>
        <taxon>Eukaryota</taxon>
        <taxon>Viridiplantae</taxon>
        <taxon>Chlorophyta</taxon>
        <taxon>core chlorophytes</taxon>
        <taxon>Chlorophyceae</taxon>
        <taxon>CS clade</taxon>
        <taxon>Sphaeropleales</taxon>
        <taxon>Selenastraceae</taxon>
        <taxon>Monoraphidium</taxon>
    </lineage>
</organism>
<dbReference type="GO" id="GO:0085020">
    <property type="term" value="P:protein K6-linked ubiquitination"/>
    <property type="evidence" value="ECO:0007669"/>
    <property type="project" value="TreeGrafter"/>
</dbReference>
<feature type="repeat" description="ANK" evidence="3">
    <location>
        <begin position="261"/>
        <end position="293"/>
    </location>
</feature>
<dbReference type="EMBL" id="KK100287">
    <property type="protein sequence ID" value="KIZ07174.1"/>
    <property type="molecule type" value="Genomic_DNA"/>
</dbReference>
<evidence type="ECO:0000256" key="4">
    <source>
        <dbReference type="SAM" id="MobiDB-lite"/>
    </source>
</evidence>
<feature type="compositionally biased region" description="Acidic residues" evidence="4">
    <location>
        <begin position="328"/>
        <end position="337"/>
    </location>
</feature>